<proteinExistence type="predicted"/>
<accession>A0A5B0LIP2</accession>
<evidence type="ECO:0000313" key="2">
    <source>
        <dbReference type="Proteomes" id="UP000324748"/>
    </source>
</evidence>
<comment type="caution">
    <text evidence="1">The sequence shown here is derived from an EMBL/GenBank/DDBJ whole genome shotgun (WGS) entry which is preliminary data.</text>
</comment>
<gene>
    <name evidence="1" type="ORF">PGT21_003123</name>
</gene>
<keyword evidence="2" id="KW-1185">Reference proteome</keyword>
<name>A0A5B0LIP2_PUCGR</name>
<evidence type="ECO:0000313" key="1">
    <source>
        <dbReference type="EMBL" id="KAA1064442.1"/>
    </source>
</evidence>
<reference evidence="1 2" key="1">
    <citation type="submission" date="2019-05" db="EMBL/GenBank/DDBJ databases">
        <title>Emergence of the Ug99 lineage of the wheat stem rust pathogen through somatic hybridization.</title>
        <authorList>
            <person name="Li F."/>
            <person name="Upadhyaya N.M."/>
            <person name="Sperschneider J."/>
            <person name="Matny O."/>
            <person name="Nguyen-Phuc H."/>
            <person name="Mago R."/>
            <person name="Raley C."/>
            <person name="Miller M.E."/>
            <person name="Silverstein K.A.T."/>
            <person name="Henningsen E."/>
            <person name="Hirsch C.D."/>
            <person name="Visser B."/>
            <person name="Pretorius Z.A."/>
            <person name="Steffenson B.J."/>
            <person name="Schwessinger B."/>
            <person name="Dodds P.N."/>
            <person name="Figueroa M."/>
        </authorList>
    </citation>
    <scope>NUCLEOTIDE SEQUENCE [LARGE SCALE GENOMIC DNA]</scope>
    <source>
        <strain evidence="1">21-0</strain>
    </source>
</reference>
<dbReference type="AlphaFoldDB" id="A0A5B0LIP2"/>
<organism evidence="1 2">
    <name type="scientific">Puccinia graminis f. sp. tritici</name>
    <dbReference type="NCBI Taxonomy" id="56615"/>
    <lineage>
        <taxon>Eukaryota</taxon>
        <taxon>Fungi</taxon>
        <taxon>Dikarya</taxon>
        <taxon>Basidiomycota</taxon>
        <taxon>Pucciniomycotina</taxon>
        <taxon>Pucciniomycetes</taxon>
        <taxon>Pucciniales</taxon>
        <taxon>Pucciniaceae</taxon>
        <taxon>Puccinia</taxon>
    </lineage>
</organism>
<protein>
    <submittedName>
        <fullName evidence="1">Uncharacterized protein</fullName>
    </submittedName>
</protein>
<dbReference type="Proteomes" id="UP000324748">
    <property type="component" value="Unassembled WGS sequence"/>
</dbReference>
<sequence length="164" mass="17822">MCPLPGTSRGRSKHLVEGGSQLPYELNATPDSLPAVGEMGQWLSVRQRPCGAALRALTRRLVSGSAGLWQCAGNIGTAAYEEGLQNANQISVNAILMSNQTYRGRFFYLFSPTHERTLKGAGCRANIGDMGNVDFGRAVISAREQPALTDCWSTRQTQHLKQVQ</sequence>
<dbReference type="EMBL" id="VSWC01000197">
    <property type="protein sequence ID" value="KAA1064442.1"/>
    <property type="molecule type" value="Genomic_DNA"/>
</dbReference>